<dbReference type="PANTHER" id="PTHR30146">
    <property type="entry name" value="LACI-RELATED TRANSCRIPTIONAL REPRESSOR"/>
    <property type="match status" value="1"/>
</dbReference>
<dbReference type="Pfam" id="PF00356">
    <property type="entry name" value="LacI"/>
    <property type="match status" value="1"/>
</dbReference>
<dbReference type="Gene3D" id="3.40.50.2300">
    <property type="match status" value="2"/>
</dbReference>
<dbReference type="PROSITE" id="PS50932">
    <property type="entry name" value="HTH_LACI_2"/>
    <property type="match status" value="1"/>
</dbReference>
<dbReference type="SUPFAM" id="SSF53822">
    <property type="entry name" value="Periplasmic binding protein-like I"/>
    <property type="match status" value="1"/>
</dbReference>
<comment type="caution">
    <text evidence="6">The sequence shown here is derived from an EMBL/GenBank/DDBJ whole genome shotgun (WGS) entry which is preliminary data.</text>
</comment>
<keyword evidence="2 6" id="KW-0238">DNA-binding</keyword>
<dbReference type="EMBL" id="PGFB01000004">
    <property type="protein sequence ID" value="PJJ61363.1"/>
    <property type="molecule type" value="Genomic_DNA"/>
</dbReference>
<dbReference type="InterPro" id="IPR046335">
    <property type="entry name" value="LacI/GalR-like_sensor"/>
</dbReference>
<dbReference type="CDD" id="cd01392">
    <property type="entry name" value="HTH_LacI"/>
    <property type="match status" value="1"/>
</dbReference>
<dbReference type="Gene3D" id="1.10.260.40">
    <property type="entry name" value="lambda repressor-like DNA-binding domains"/>
    <property type="match status" value="1"/>
</dbReference>
<evidence type="ECO:0000256" key="1">
    <source>
        <dbReference type="ARBA" id="ARBA00023015"/>
    </source>
</evidence>
<dbReference type="RefSeq" id="WP_157802935.1">
    <property type="nucleotide sequence ID" value="NZ_PGFB01000004.1"/>
</dbReference>
<dbReference type="InterPro" id="IPR000843">
    <property type="entry name" value="HTH_LacI"/>
</dbReference>
<dbReference type="GO" id="GO:0000976">
    <property type="term" value="F:transcription cis-regulatory region binding"/>
    <property type="evidence" value="ECO:0007669"/>
    <property type="project" value="TreeGrafter"/>
</dbReference>
<dbReference type="CDD" id="cd01574">
    <property type="entry name" value="PBP1_LacI"/>
    <property type="match status" value="1"/>
</dbReference>
<name>A0A2M9BTU7_9MICO</name>
<feature type="domain" description="HTH lacI-type" evidence="5">
    <location>
        <begin position="5"/>
        <end position="59"/>
    </location>
</feature>
<dbReference type="PANTHER" id="PTHR30146:SF109">
    <property type="entry name" value="HTH-TYPE TRANSCRIPTIONAL REGULATOR GALS"/>
    <property type="match status" value="1"/>
</dbReference>
<evidence type="ECO:0000259" key="5">
    <source>
        <dbReference type="PROSITE" id="PS50932"/>
    </source>
</evidence>
<dbReference type="AlphaFoldDB" id="A0A2M9BTU7"/>
<keyword evidence="7" id="KW-1185">Reference proteome</keyword>
<reference evidence="6 7" key="1">
    <citation type="submission" date="2017-11" db="EMBL/GenBank/DDBJ databases">
        <title>Genomic Encyclopedia of Archaeal and Bacterial Type Strains, Phase II (KMG-II): From Individual Species to Whole Genera.</title>
        <authorList>
            <person name="Goeker M."/>
        </authorList>
    </citation>
    <scope>NUCLEOTIDE SEQUENCE [LARGE SCALE GENOMIC DNA]</scope>
    <source>
        <strain evidence="6 7">DSM 25625</strain>
    </source>
</reference>
<dbReference type="SUPFAM" id="SSF47413">
    <property type="entry name" value="lambda repressor-like DNA-binding domains"/>
    <property type="match status" value="1"/>
</dbReference>
<keyword evidence="3" id="KW-0804">Transcription</keyword>
<accession>A0A2M9BTU7</accession>
<dbReference type="Proteomes" id="UP000230161">
    <property type="component" value="Unassembled WGS sequence"/>
</dbReference>
<evidence type="ECO:0000256" key="3">
    <source>
        <dbReference type="ARBA" id="ARBA00023163"/>
    </source>
</evidence>
<evidence type="ECO:0000313" key="7">
    <source>
        <dbReference type="Proteomes" id="UP000230161"/>
    </source>
</evidence>
<feature type="region of interest" description="Disordered" evidence="4">
    <location>
        <begin position="327"/>
        <end position="353"/>
    </location>
</feature>
<evidence type="ECO:0000313" key="6">
    <source>
        <dbReference type="EMBL" id="PJJ61363.1"/>
    </source>
</evidence>
<proteinExistence type="predicted"/>
<evidence type="ECO:0000256" key="2">
    <source>
        <dbReference type="ARBA" id="ARBA00023125"/>
    </source>
</evidence>
<dbReference type="InterPro" id="IPR028082">
    <property type="entry name" value="Peripla_BP_I"/>
</dbReference>
<organism evidence="6 7">
    <name type="scientific">Compostimonas suwonensis</name>
    <dbReference type="NCBI Taxonomy" id="1048394"/>
    <lineage>
        <taxon>Bacteria</taxon>
        <taxon>Bacillati</taxon>
        <taxon>Actinomycetota</taxon>
        <taxon>Actinomycetes</taxon>
        <taxon>Micrococcales</taxon>
        <taxon>Microbacteriaceae</taxon>
        <taxon>Compostimonas</taxon>
    </lineage>
</organism>
<dbReference type="OrthoDB" id="9785139at2"/>
<protein>
    <submittedName>
        <fullName evidence="6">DNA-binding LacI/PurR family transcriptional regulator</fullName>
    </submittedName>
</protein>
<gene>
    <name evidence="6" type="ORF">CLV54_2307</name>
</gene>
<dbReference type="Pfam" id="PF13377">
    <property type="entry name" value="Peripla_BP_3"/>
    <property type="match status" value="1"/>
</dbReference>
<keyword evidence="1" id="KW-0805">Transcription regulation</keyword>
<evidence type="ECO:0000256" key="4">
    <source>
        <dbReference type="SAM" id="MobiDB-lite"/>
    </source>
</evidence>
<sequence>MSPRVTMADVGRLAGVSHQTVSRVLNEPHRVNAETRDRVQDAIKSLRYHRSTVARALATNRTRSVGLISTGLALHSHSKRMIAFNEAARASGYQVSMASLPTAEREPMQAALDVLMGQGVEGIVLIVADKRALDIIDALDLDVPLVVADSGGSSDRHNVAIDQFLGARMATAHLIELGHSRIAHLSGPDWSLDASERLRGWRTELESAGLPVIEPLEGNWTPESGYERGLELAASGDVTAVFAANDQMALGLLHGLSDGGVGVPGGMSVVGFDDIPEAAHFIPPLTTVRQDFVQLGFQIMSTLLGLIDDTDVPEFVHTEPQLIVRKSTAAPSASVSGRPASAVSASGAERGNG</sequence>
<dbReference type="SMART" id="SM00354">
    <property type="entry name" value="HTH_LACI"/>
    <property type="match status" value="1"/>
</dbReference>
<dbReference type="GO" id="GO:0003700">
    <property type="term" value="F:DNA-binding transcription factor activity"/>
    <property type="evidence" value="ECO:0007669"/>
    <property type="project" value="TreeGrafter"/>
</dbReference>
<dbReference type="InterPro" id="IPR010982">
    <property type="entry name" value="Lambda_DNA-bd_dom_sf"/>
</dbReference>